<feature type="coiled-coil region" evidence="1">
    <location>
        <begin position="392"/>
        <end position="419"/>
    </location>
</feature>
<feature type="compositionally biased region" description="Polar residues" evidence="2">
    <location>
        <begin position="1296"/>
        <end position="1310"/>
    </location>
</feature>
<evidence type="ECO:0000256" key="1">
    <source>
        <dbReference type="SAM" id="Coils"/>
    </source>
</evidence>
<feature type="compositionally biased region" description="Polar residues" evidence="2">
    <location>
        <begin position="1151"/>
        <end position="1170"/>
    </location>
</feature>
<proteinExistence type="predicted"/>
<name>A0A409XGI9_PSICY</name>
<keyword evidence="1" id="KW-0175">Coiled coil</keyword>
<feature type="compositionally biased region" description="Polar residues" evidence="2">
    <location>
        <begin position="1104"/>
        <end position="1120"/>
    </location>
</feature>
<keyword evidence="4" id="KW-1185">Reference proteome</keyword>
<feature type="coiled-coil region" evidence="1">
    <location>
        <begin position="209"/>
        <end position="366"/>
    </location>
</feature>
<feature type="compositionally biased region" description="Polar residues" evidence="2">
    <location>
        <begin position="580"/>
        <end position="591"/>
    </location>
</feature>
<evidence type="ECO:0000313" key="3">
    <source>
        <dbReference type="EMBL" id="PPQ89861.1"/>
    </source>
</evidence>
<feature type="region of interest" description="Disordered" evidence="2">
    <location>
        <begin position="1283"/>
        <end position="1314"/>
    </location>
</feature>
<comment type="caution">
    <text evidence="3">The sequence shown here is derived from an EMBL/GenBank/DDBJ whole genome shotgun (WGS) entry which is preliminary data.</text>
</comment>
<feature type="region of interest" description="Disordered" evidence="2">
    <location>
        <begin position="1091"/>
        <end position="1184"/>
    </location>
</feature>
<dbReference type="InParanoid" id="A0A409XGI9"/>
<feature type="compositionally biased region" description="Basic and acidic residues" evidence="2">
    <location>
        <begin position="563"/>
        <end position="579"/>
    </location>
</feature>
<evidence type="ECO:0000313" key="4">
    <source>
        <dbReference type="Proteomes" id="UP000283269"/>
    </source>
</evidence>
<protein>
    <submittedName>
        <fullName evidence="3">Uncharacterized protein</fullName>
    </submittedName>
</protein>
<feature type="region of interest" description="Disordered" evidence="2">
    <location>
        <begin position="529"/>
        <end position="591"/>
    </location>
</feature>
<feature type="coiled-coil region" evidence="1">
    <location>
        <begin position="1346"/>
        <end position="1440"/>
    </location>
</feature>
<feature type="region of interest" description="Disordered" evidence="2">
    <location>
        <begin position="1204"/>
        <end position="1229"/>
    </location>
</feature>
<organism evidence="3 4">
    <name type="scientific">Psilocybe cyanescens</name>
    <dbReference type="NCBI Taxonomy" id="93625"/>
    <lineage>
        <taxon>Eukaryota</taxon>
        <taxon>Fungi</taxon>
        <taxon>Dikarya</taxon>
        <taxon>Basidiomycota</taxon>
        <taxon>Agaricomycotina</taxon>
        <taxon>Agaricomycetes</taxon>
        <taxon>Agaricomycetidae</taxon>
        <taxon>Agaricales</taxon>
        <taxon>Agaricineae</taxon>
        <taxon>Strophariaceae</taxon>
        <taxon>Psilocybe</taxon>
    </lineage>
</organism>
<feature type="compositionally biased region" description="Basic and acidic residues" evidence="2">
    <location>
        <begin position="529"/>
        <end position="555"/>
    </location>
</feature>
<dbReference type="SUPFAM" id="SSF57997">
    <property type="entry name" value="Tropomyosin"/>
    <property type="match status" value="1"/>
</dbReference>
<feature type="compositionally biased region" description="Polar residues" evidence="2">
    <location>
        <begin position="1242"/>
        <end position="1262"/>
    </location>
</feature>
<dbReference type="STRING" id="93625.A0A409XGI9"/>
<feature type="region of interest" description="Disordered" evidence="2">
    <location>
        <begin position="1242"/>
        <end position="1265"/>
    </location>
</feature>
<feature type="compositionally biased region" description="Low complexity" evidence="2">
    <location>
        <begin position="1129"/>
        <end position="1143"/>
    </location>
</feature>
<sequence length="1761" mass="197262">MHMVKEMTARHLSLATIALGDKCDEHVKSRQRPYYYQSSSALLNALRSGGRMPPCPRTNVRYSVTASGLPTINSTTVLSRSVRSLPEETSDGPIHVPYNVYRRGSSFHRVSKYSVDPRDDHSSVPLAPILESSEEMPLSPSIHAGNDMCGLNHESIKAELYRALCALHMARQIMVEQISEENAVANQVANYGKENERLVEENGIKAIELERVRLNMELLTKEVDHYRKDRDHLIEESKSRQIVLDDLKRSLKDAVDVISVKEAQIEACRKDNQRLVEENSKFQEKHLDLLHIHQKAIESNITEQELLVGKINSCRKNIDELNEENETCTEHVRLADFRLQEAQSTAASLKREKDEWETRHGEAANDIIDLAAKLLATDLQLTSVTESMRLQGEDLNCKIVEAERQLDKEKSRLSSLIGAERDEKLIVQMQLDVCQKRCSHALANNIILQAELEATKNEQKEVHSALKEAHSELQILRVDNKRLDNRIDDAENIELVLKLQLQQSRSHILSLSADKDQFKEQLDKIQTRKKETHSKLKEAQSDIESLHEENQSLKERVKRLQQRKTETKRELVEAQEKQQETTSKLQTSQSLQKILEREKENLEHRLEKIKQKKTDLRSELEDIKTKLASAEIEKRIWQKEVDVMQRQLRMLQRHNRSMDHITTFQLEVRQDLANNHIKRCKNHSASTKSNKLISDIQNLNSAISQHANEVDSVSIFAPTVPTQTNKRAKTVLGDLLVSVIQKQAEGFMLRGFSVLMPMILKLFMVAWCSAIIDGLYPKRRSFSDVLIALAAGPPPCTSRDSQPLTCGEPETVISKSVGGDYCVWAEEMLEDLSTILEVWGLSVKRRCEKYFTELFIPLLKDAYKIRTSLAEKDLCGGLEISVISSNTPFQPSTMSPSCRTTKLTDKRITKKELVVGTVGLGLELSEGTSGKNDLDSCVVLKPTQPEAMFSSAFRRALTVAVHPSSSTEPSHHSTADPINIVKQSETSTTELDAFERTPIYGPLSEEDKGETDVLGSSERLGSIESLSYKALPDLPLCMDAGTSSSVDIEHSHPTTSIVTETLTVEHEIHNSNDTRTAAVFLSISQMHELPTSSIHSDLPPPYNIKNQTFDTTSNGSSQRNCGPVVETQLSDSSPSATPLTSSSIVLDTVERNSVSSHTPSNSGASHSDSQTIEEKKTISSAKLRTRKSTSSFSSFLHNIAVSNTNSSTVLPPADHDSEEITRRRKRTPNTLPILQPIVETNPSNFTFSASPKSSGTPLTSNIRGPDTSFARRMEEAGRLRRLQSQSNIKGDARKTMSASDSHASAQSPSVEPQVHLKSYSEGTFHKLSSSKLHIALPLTDTLPINLDEAKAEGRMLRDLLDRTLRELKDTREEAERVTAQITWEKSRLVQELKSSNDDILSLRKESEAQRHTIIDLRSQLKSSETDLNVLKKEKRTWQDQLDGMHHKVVHAERRIRCLDNLTHSKLESRMEGAFGPTRRSAKAAVTKDASAEVVGAVVALNEEILQTSNLLVEILERTHNIGSNANILRAKAVVGDTITSMMQSHRSGGSDGFRFLLMQAALEAFMVHWSTYIIEGWYPRQQSFADLLIDLSSQVLKPNPLPNTKAECGRVKILETTSSMAEKFPEWVSDIIQDLWKILSAGGLRLRPNRSDLLTSKLLIIVKMAYDVRTALAEKDICGHLDLVVINPDIPFREKWMDQAHHNATGQRKSPTSTETELVASTSGLGLQRLPADTNGEASKSTPTMILKPKVVLTRVLEESS</sequence>
<dbReference type="EMBL" id="NHYD01001797">
    <property type="protein sequence ID" value="PPQ89861.1"/>
    <property type="molecule type" value="Genomic_DNA"/>
</dbReference>
<accession>A0A409XGI9</accession>
<dbReference type="OrthoDB" id="3065671at2759"/>
<dbReference type="Proteomes" id="UP000283269">
    <property type="component" value="Unassembled WGS sequence"/>
</dbReference>
<evidence type="ECO:0000256" key="2">
    <source>
        <dbReference type="SAM" id="MobiDB-lite"/>
    </source>
</evidence>
<gene>
    <name evidence="3" type="ORF">CVT25_004759</name>
</gene>
<reference evidence="3 4" key="1">
    <citation type="journal article" date="2018" name="Evol. Lett.">
        <title>Horizontal gene cluster transfer increased hallucinogenic mushroom diversity.</title>
        <authorList>
            <person name="Reynolds H.T."/>
            <person name="Vijayakumar V."/>
            <person name="Gluck-Thaler E."/>
            <person name="Korotkin H.B."/>
            <person name="Matheny P.B."/>
            <person name="Slot J.C."/>
        </authorList>
    </citation>
    <scope>NUCLEOTIDE SEQUENCE [LARGE SCALE GENOMIC DNA]</scope>
    <source>
        <strain evidence="3 4">2631</strain>
    </source>
</reference>